<protein>
    <submittedName>
        <fullName evidence="1">Uncharacterized protein</fullName>
    </submittedName>
</protein>
<evidence type="ECO:0000313" key="1">
    <source>
        <dbReference type="EMBL" id="CAK6604992.1"/>
    </source>
</evidence>
<keyword evidence="2" id="KW-1185">Reference proteome</keyword>
<organism evidence="1 2">
    <name type="scientific">Klebsiella phage vB_Kpn_K19PH14C4P1</name>
    <dbReference type="NCBI Taxonomy" id="3071650"/>
    <lineage>
        <taxon>Viruses</taxon>
        <taxon>Duplodnaviria</taxon>
        <taxon>Heunggongvirae</taxon>
        <taxon>Uroviricota</taxon>
        <taxon>Caudoviricetes</taxon>
        <taxon>Autographivirales</taxon>
        <taxon>Autotranscriptaviridae</taxon>
        <taxon>Studiervirinae</taxon>
        <taxon>Teetrevirus</taxon>
        <taxon>Teetrevirus K19PH14C4P1</taxon>
    </lineage>
</organism>
<dbReference type="Proteomes" id="UP001497475">
    <property type="component" value="Chromosome"/>
</dbReference>
<gene>
    <name evidence="1" type="ORF">K19PH14C4P1_LOCUS38</name>
</gene>
<evidence type="ECO:0000313" key="2">
    <source>
        <dbReference type="Proteomes" id="UP001497475"/>
    </source>
</evidence>
<dbReference type="EMBL" id="OY979415">
    <property type="protein sequence ID" value="CAK6604992.1"/>
    <property type="molecule type" value="Genomic_DNA"/>
</dbReference>
<sequence length="377" mass="41758">MTHRVLSDNLVSLIVRTTSALQSQVFQLDRTNRRAVLEQAHNVIQSNLNGSAGSRRESVLLVSRGILTGIASAASGQVWNLNHFEAHHVTDSTTLRVNQCLIVCSVRHQGSQNRRVVIRSGVEGAVSSRNVVLGQRRTSDSQLSDNRFTQLNRVSQVASGRLNQSQYGRLTETLDVLIGGVRQVNQTSQFGQYSTVSRHRQRFTQLCGVLSANVVVVHRVLNVVNQNVRSQQAINVDYLLGVFDILTFVIEVLTRFQVSSFGATNHRELCGLTRSNRAQHVTRHGHGGASESSQDFTAEHFQEQRQFVRCGLPLTLISTNLLSALNVSHVESPYVNLKKSLGYYLNRVGSQCFTYGSDHKVLCSGYSTIVVIYGLSL</sequence>
<reference evidence="1 2" key="1">
    <citation type="submission" date="2023-10" db="EMBL/GenBank/DDBJ databases">
        <authorList>
            <person name="Robby Concha-Eloko"/>
            <person name="Pilar Barberan- Martinez"/>
            <person name="Rafael Sanjuan"/>
            <person name="Pilar Domingo-Calap"/>
        </authorList>
    </citation>
    <scope>NUCLEOTIDE SEQUENCE [LARGE SCALE GENOMIC DNA]</scope>
</reference>
<name>A0AAV1ML67_9CAUD</name>
<accession>A0AAV1ML67</accession>
<proteinExistence type="predicted"/>